<proteinExistence type="inferred from homology"/>
<feature type="binding site" evidence="11">
    <location>
        <position position="295"/>
    </location>
    <ligand>
        <name>Mg(2+)</name>
        <dbReference type="ChEBI" id="CHEBI:18420"/>
    </ligand>
</feature>
<dbReference type="GO" id="GO:0005886">
    <property type="term" value="C:plasma membrane"/>
    <property type="evidence" value="ECO:0007669"/>
    <property type="project" value="UniProtKB-SubCell"/>
</dbReference>
<keyword evidence="4 10" id="KW-0808">Transferase</keyword>
<dbReference type="GO" id="GO:0046872">
    <property type="term" value="F:metal ion binding"/>
    <property type="evidence" value="ECO:0007669"/>
    <property type="project" value="UniProtKB-UniRule"/>
</dbReference>
<name>A0A1M6Q014_9FIRM</name>
<keyword evidence="12" id="KW-0472">Membrane</keyword>
<dbReference type="AlphaFoldDB" id="A0A1M6Q014"/>
<feature type="binding site" evidence="11">
    <location>
        <position position="291"/>
    </location>
    <ligand>
        <name>Mg(2+)</name>
        <dbReference type="ChEBI" id="CHEBI:18420"/>
    </ligand>
</feature>
<evidence type="ECO:0000256" key="6">
    <source>
        <dbReference type="ARBA" id="ARBA00022827"/>
    </source>
</evidence>
<evidence type="ECO:0000256" key="2">
    <source>
        <dbReference type="ARBA" id="ARBA00016337"/>
    </source>
</evidence>
<comment type="cofactor">
    <cofactor evidence="11">
        <name>Mg(2+)</name>
        <dbReference type="ChEBI" id="CHEBI:18420"/>
    </cofactor>
    <cofactor evidence="11">
        <name>Mn(2+)</name>
        <dbReference type="ChEBI" id="CHEBI:29035"/>
    </cofactor>
    <text evidence="11">Magnesium. Can also use manganese.</text>
</comment>
<dbReference type="PIRSF" id="PIRSF006268">
    <property type="entry name" value="ApbE"/>
    <property type="match status" value="1"/>
</dbReference>
<evidence type="ECO:0000313" key="14">
    <source>
        <dbReference type="Proteomes" id="UP000242497"/>
    </source>
</evidence>
<evidence type="ECO:0000256" key="9">
    <source>
        <dbReference type="ARBA" id="ARBA00048540"/>
    </source>
</evidence>
<keyword evidence="6 10" id="KW-0274">FAD</keyword>
<dbReference type="Gene3D" id="3.10.520.10">
    <property type="entry name" value="ApbE-like domains"/>
    <property type="match status" value="1"/>
</dbReference>
<keyword evidence="12 13" id="KW-0449">Lipoprotein</keyword>
<evidence type="ECO:0000256" key="7">
    <source>
        <dbReference type="ARBA" id="ARBA00022842"/>
    </source>
</evidence>
<evidence type="ECO:0000256" key="5">
    <source>
        <dbReference type="ARBA" id="ARBA00022723"/>
    </source>
</evidence>
<protein>
    <recommendedName>
        <fullName evidence="2 10">FAD:protein FMN transferase</fullName>
        <ecNumber evidence="1 10">2.7.1.180</ecNumber>
    </recommendedName>
    <alternativeName>
        <fullName evidence="8 10">Flavin transferase</fullName>
    </alternativeName>
</protein>
<evidence type="ECO:0000256" key="11">
    <source>
        <dbReference type="PIRSR" id="PIRSR006268-2"/>
    </source>
</evidence>
<keyword evidence="3 10" id="KW-0285">Flavoprotein</keyword>
<keyword evidence="12" id="KW-0997">Cell inner membrane</keyword>
<dbReference type="RefSeq" id="WP_072889074.1">
    <property type="nucleotide sequence ID" value="NZ_FRAE01000036.1"/>
</dbReference>
<evidence type="ECO:0000256" key="10">
    <source>
        <dbReference type="PIRNR" id="PIRNR006268"/>
    </source>
</evidence>
<dbReference type="PANTHER" id="PTHR30040">
    <property type="entry name" value="THIAMINE BIOSYNTHESIS LIPOPROTEIN APBE"/>
    <property type="match status" value="1"/>
</dbReference>
<evidence type="ECO:0000256" key="3">
    <source>
        <dbReference type="ARBA" id="ARBA00022630"/>
    </source>
</evidence>
<dbReference type="InterPro" id="IPR024932">
    <property type="entry name" value="ApbE"/>
</dbReference>
<comment type="catalytic activity">
    <reaction evidence="9 10 12">
        <text>L-threonyl-[protein] + FAD = FMN-L-threonyl-[protein] + AMP + H(+)</text>
        <dbReference type="Rhea" id="RHEA:36847"/>
        <dbReference type="Rhea" id="RHEA-COMP:11060"/>
        <dbReference type="Rhea" id="RHEA-COMP:11061"/>
        <dbReference type="ChEBI" id="CHEBI:15378"/>
        <dbReference type="ChEBI" id="CHEBI:30013"/>
        <dbReference type="ChEBI" id="CHEBI:57692"/>
        <dbReference type="ChEBI" id="CHEBI:74257"/>
        <dbReference type="ChEBI" id="CHEBI:456215"/>
        <dbReference type="EC" id="2.7.1.180"/>
    </reaction>
</comment>
<sequence>MINKKRKIGYIFIIIIIILTGCSNKRKDVSQELLSKTEFVLGTVITIDIYDNVSEEIFNEIFDRLRDIENKMTINKETSEVIKINSNAGKDFVKVSDDTFHVIKKGKYFSELSNGKFDISIGPFVKLWNIGTEYARVPSQNEIDNKKELVNYNNVILNESKKSVMLKEEGMVLDLGGIAKGYAADEIIKIFKESNVEHAVINLGGNVFAYGDKPDGTPWKIAIQNPFSPRGNYIGIVSISNKTVVTSGVYERFFEKDGKRYHHILDSDTGYPVENNLVGVSIIANSSIDADSLSTVAFSLGLDEGLKLIEELENIDAIFVTKDSEIYVTSGLKDKFELTDTEFKLKTD</sequence>
<feature type="binding site" evidence="11">
    <location>
        <position position="177"/>
    </location>
    <ligand>
        <name>Mg(2+)</name>
        <dbReference type="ChEBI" id="CHEBI:18420"/>
    </ligand>
</feature>
<gene>
    <name evidence="13" type="ORF">SAMN02744037_01709</name>
</gene>
<dbReference type="GO" id="GO:0016740">
    <property type="term" value="F:transferase activity"/>
    <property type="evidence" value="ECO:0007669"/>
    <property type="project" value="UniProtKB-UniRule"/>
</dbReference>
<keyword evidence="14" id="KW-1185">Reference proteome</keyword>
<dbReference type="InterPro" id="IPR003374">
    <property type="entry name" value="ApbE-like_sf"/>
</dbReference>
<dbReference type="EC" id="2.7.1.180" evidence="1 10"/>
<dbReference type="Pfam" id="PF02424">
    <property type="entry name" value="ApbE"/>
    <property type="match status" value="1"/>
</dbReference>
<accession>A0A1M6Q014</accession>
<dbReference type="STRING" id="1123349.SAMN02744037_01709"/>
<dbReference type="PROSITE" id="PS51257">
    <property type="entry name" value="PROKAR_LIPOPROTEIN"/>
    <property type="match status" value="1"/>
</dbReference>
<evidence type="ECO:0000256" key="8">
    <source>
        <dbReference type="ARBA" id="ARBA00031306"/>
    </source>
</evidence>
<evidence type="ECO:0000313" key="13">
    <source>
        <dbReference type="EMBL" id="SHK13492.1"/>
    </source>
</evidence>
<reference evidence="14" key="1">
    <citation type="submission" date="2016-11" db="EMBL/GenBank/DDBJ databases">
        <authorList>
            <person name="Varghese N."/>
            <person name="Submissions S."/>
        </authorList>
    </citation>
    <scope>NUCLEOTIDE SEQUENCE [LARGE SCALE GENOMIC DNA]</scope>
    <source>
        <strain evidence="14">DSM 15518</strain>
    </source>
</reference>
<keyword evidence="12" id="KW-1003">Cell membrane</keyword>
<comment type="similarity">
    <text evidence="10 12">Belongs to the ApbE family.</text>
</comment>
<comment type="function">
    <text evidence="12">Flavin transferase that catalyzes the transfer of the FMN moiety of FAD and its covalent binding to the hydroxyl group of a threonine residue in a target flavoprotein.</text>
</comment>
<organism evidence="13 14">
    <name type="scientific">Tepidibacter formicigenes DSM 15518</name>
    <dbReference type="NCBI Taxonomy" id="1123349"/>
    <lineage>
        <taxon>Bacteria</taxon>
        <taxon>Bacillati</taxon>
        <taxon>Bacillota</taxon>
        <taxon>Clostridia</taxon>
        <taxon>Peptostreptococcales</taxon>
        <taxon>Peptostreptococcaceae</taxon>
        <taxon>Tepidibacter</taxon>
    </lineage>
</organism>
<keyword evidence="5 10" id="KW-0479">Metal-binding</keyword>
<dbReference type="OrthoDB" id="9778595at2"/>
<dbReference type="EMBL" id="FRAE01000036">
    <property type="protein sequence ID" value="SHK13492.1"/>
    <property type="molecule type" value="Genomic_DNA"/>
</dbReference>
<keyword evidence="7 10" id="KW-0460">Magnesium</keyword>
<evidence type="ECO:0000256" key="12">
    <source>
        <dbReference type="RuleBase" id="RU363002"/>
    </source>
</evidence>
<dbReference type="PANTHER" id="PTHR30040:SF2">
    <property type="entry name" value="FAD:PROTEIN FMN TRANSFERASE"/>
    <property type="match status" value="1"/>
</dbReference>
<dbReference type="Proteomes" id="UP000242497">
    <property type="component" value="Unassembled WGS sequence"/>
</dbReference>
<comment type="subcellular location">
    <subcellularLocation>
        <location evidence="12">Cell inner membrane</location>
        <topology evidence="12">Lipid-anchor</topology>
        <orientation evidence="12">Periplasmic side</orientation>
    </subcellularLocation>
</comment>
<dbReference type="SUPFAM" id="SSF143631">
    <property type="entry name" value="ApbE-like"/>
    <property type="match status" value="1"/>
</dbReference>
<evidence type="ECO:0000256" key="1">
    <source>
        <dbReference type="ARBA" id="ARBA00011955"/>
    </source>
</evidence>
<evidence type="ECO:0000256" key="4">
    <source>
        <dbReference type="ARBA" id="ARBA00022679"/>
    </source>
</evidence>